<comment type="pathway">
    <text evidence="7">Cofactor biosynthesis; adenosylcobalamin biosynthesis; cob(II)yrinate a,c-diamide from precorrin-2 (aerobic route): step 9/10.</text>
</comment>
<dbReference type="Pfam" id="PF07685">
    <property type="entry name" value="GATase_3"/>
    <property type="match status" value="1"/>
</dbReference>
<dbReference type="SUPFAM" id="SSF52540">
    <property type="entry name" value="P-loop containing nucleoside triphosphate hydrolases"/>
    <property type="match status" value="1"/>
</dbReference>
<comment type="domain">
    <text evidence="7">Comprises of two domains. The C-terminal domain contains the binding site for glutamine and catalyzes the hydrolysis of this substrate to glutamate and ammonia. The N-terminal domain is anticipated to bind ATP and hydrogenobyrinate and catalyzes the ultimate synthesis of the diamide product. The ammonia produced via the glutaminase domain is probably translocated to the adjacent domain via a molecular tunnel, where it reacts with an activated intermediate.</text>
</comment>
<reference evidence="10" key="1">
    <citation type="submission" date="2020-09" db="EMBL/GenBank/DDBJ databases">
        <title>Hoyosella lacisalsi sp. nov., a halotolerant actinobacterium isolated from soil of Lake Gudzhirganskoe.</title>
        <authorList>
            <person name="Yang Q."/>
            <person name="Guo P.Y."/>
            <person name="Liu S.W."/>
            <person name="Li F.N."/>
            <person name="Sun C.H."/>
        </authorList>
    </citation>
    <scope>NUCLEOTIDE SEQUENCE</scope>
    <source>
        <strain evidence="10">G463</strain>
    </source>
</reference>
<evidence type="ECO:0000256" key="2">
    <source>
        <dbReference type="ARBA" id="ARBA00022598"/>
    </source>
</evidence>
<keyword evidence="5 7" id="KW-0460">Magnesium</keyword>
<keyword evidence="11" id="KW-1185">Reference proteome</keyword>
<dbReference type="GO" id="GO:0005524">
    <property type="term" value="F:ATP binding"/>
    <property type="evidence" value="ECO:0007669"/>
    <property type="project" value="UniProtKB-UniRule"/>
</dbReference>
<comment type="catalytic activity">
    <reaction evidence="7">
        <text>hydrogenobyrinate + 2 L-glutamine + 2 ATP + 2 H2O = hydrogenobyrinate a,c-diamide + 2 L-glutamate + 2 ADP + 2 phosphate + 2 H(+)</text>
        <dbReference type="Rhea" id="RHEA:12544"/>
        <dbReference type="ChEBI" id="CHEBI:15377"/>
        <dbReference type="ChEBI" id="CHEBI:15378"/>
        <dbReference type="ChEBI" id="CHEBI:29985"/>
        <dbReference type="ChEBI" id="CHEBI:30616"/>
        <dbReference type="ChEBI" id="CHEBI:43474"/>
        <dbReference type="ChEBI" id="CHEBI:58359"/>
        <dbReference type="ChEBI" id="CHEBI:77873"/>
        <dbReference type="ChEBI" id="CHEBI:77874"/>
        <dbReference type="ChEBI" id="CHEBI:456216"/>
        <dbReference type="EC" id="6.3.5.9"/>
    </reaction>
</comment>
<evidence type="ECO:0000313" key="11">
    <source>
        <dbReference type="Proteomes" id="UP000642993"/>
    </source>
</evidence>
<dbReference type="Proteomes" id="UP000642993">
    <property type="component" value="Unassembled WGS sequence"/>
</dbReference>
<keyword evidence="2 7" id="KW-0436">Ligase</keyword>
<comment type="cofactor">
    <cofactor evidence="1 7">
        <name>Mg(2+)</name>
        <dbReference type="ChEBI" id="CHEBI:18420"/>
    </cofactor>
</comment>
<dbReference type="Gene3D" id="3.40.50.300">
    <property type="entry name" value="P-loop containing nucleotide triphosphate hydrolases"/>
    <property type="match status" value="1"/>
</dbReference>
<dbReference type="SUPFAM" id="SSF52317">
    <property type="entry name" value="Class I glutamine amidotransferase-like"/>
    <property type="match status" value="1"/>
</dbReference>
<dbReference type="Pfam" id="PF01656">
    <property type="entry name" value="CbiA"/>
    <property type="match status" value="1"/>
</dbReference>
<proteinExistence type="inferred from homology"/>
<evidence type="ECO:0000256" key="3">
    <source>
        <dbReference type="ARBA" id="ARBA00022741"/>
    </source>
</evidence>
<feature type="active site" description="Nucleophile" evidence="7">
    <location>
        <position position="334"/>
    </location>
</feature>
<feature type="domain" description="CobB/CobQ-like glutamine amidotransferase" evidence="9">
    <location>
        <begin position="252"/>
        <end position="436"/>
    </location>
</feature>
<comment type="miscellaneous">
    <text evidence="7">The a and c carboxylates of hydrogenobyrinate are activated for nucleophilic attack via formation of a phosphorylated intermediate by ATP. CobB catalyzes first the amidation of the c-carboxylate, and then that of the a-carboxylate.</text>
</comment>
<dbReference type="CDD" id="cd03130">
    <property type="entry name" value="GATase1_CobB"/>
    <property type="match status" value="1"/>
</dbReference>
<dbReference type="InterPro" id="IPR029062">
    <property type="entry name" value="Class_I_gatase-like"/>
</dbReference>
<evidence type="ECO:0000256" key="6">
    <source>
        <dbReference type="ARBA" id="ARBA00022962"/>
    </source>
</evidence>
<dbReference type="GO" id="GO:0043802">
    <property type="term" value="F:hydrogenobyrinic acid a,c-diamide synthase (glutamine-hydrolysing) activity"/>
    <property type="evidence" value="ECO:0007669"/>
    <property type="project" value="UniProtKB-UniRule"/>
</dbReference>
<dbReference type="PROSITE" id="PS51274">
    <property type="entry name" value="GATASE_COBBQ"/>
    <property type="match status" value="1"/>
</dbReference>
<evidence type="ECO:0000259" key="8">
    <source>
        <dbReference type="Pfam" id="PF01656"/>
    </source>
</evidence>
<name>A0A927JAS8_9ACTN</name>
<sequence>MVLAAPASGSGKTTLATGIMGALTDSGARVAPFKVGPDYIDPGYHGLATGRVGRNLDAVLARPELIGPLYQHGSRGCDIAIIEGVMGLFDGRIGSGEPATGSTAHIAALLGAPVVLVVDVRGHSQSLAALLHGFATFDPRVRIAGVILNQVGSERHAEVLREACDRAGMPVLGCVPRLDAATVRSRHLGLVTAREGGAGAIAARDAMVALAREHIDLGAIRVLARASTRDEAWDPSAAIAPALTGPAPASARIAVAAGPAFSFVYAEQDELLRAAGAELVRFDPLTDPLPADSTALILPGGFPEEHAGALAENTVVRAQIRDAIERGMPVHAECAGLVYLARDLDGHEMVGALDLRARFGNRLVLGYRDAIALAPSASFEAGERITGHEFHRTSIDAGPAAATAGHAAWGWRAHDGTAAREGLVHRGVHASYLHTHPVARPAAVARFVQRAAARAGAAA</sequence>
<dbReference type="CDD" id="cd05388">
    <property type="entry name" value="CobB_N"/>
    <property type="match status" value="1"/>
</dbReference>
<gene>
    <name evidence="7" type="primary">cobB</name>
    <name evidence="10" type="ORF">HT102_03065</name>
</gene>
<evidence type="ECO:0000259" key="9">
    <source>
        <dbReference type="Pfam" id="PF07685"/>
    </source>
</evidence>
<dbReference type="NCBIfam" id="NF002204">
    <property type="entry name" value="PRK01077.1"/>
    <property type="match status" value="1"/>
</dbReference>
<accession>A0A927JAS8</accession>
<organism evidence="10 11">
    <name type="scientific">Lolliginicoccus lacisalsi</name>
    <dbReference type="NCBI Taxonomy" id="2742202"/>
    <lineage>
        <taxon>Bacteria</taxon>
        <taxon>Bacillati</taxon>
        <taxon>Actinomycetota</taxon>
        <taxon>Actinomycetes</taxon>
        <taxon>Mycobacteriales</taxon>
        <taxon>Hoyosellaceae</taxon>
        <taxon>Lolliginicoccus</taxon>
    </lineage>
</organism>
<keyword evidence="3 7" id="KW-0547">Nucleotide-binding</keyword>
<dbReference type="NCBIfam" id="TIGR00379">
    <property type="entry name" value="cobB"/>
    <property type="match status" value="1"/>
</dbReference>
<dbReference type="PANTHER" id="PTHR43873:SF1">
    <property type="entry name" value="COBYRINATE A,C-DIAMIDE SYNTHASE"/>
    <property type="match status" value="1"/>
</dbReference>
<dbReference type="GO" id="GO:0009236">
    <property type="term" value="P:cobalamin biosynthetic process"/>
    <property type="evidence" value="ECO:0007669"/>
    <property type="project" value="UniProtKB-UniRule"/>
</dbReference>
<dbReference type="Gene3D" id="3.40.50.880">
    <property type="match status" value="1"/>
</dbReference>
<dbReference type="EMBL" id="JACYWE010000001">
    <property type="protein sequence ID" value="MBD8505470.1"/>
    <property type="molecule type" value="Genomic_DNA"/>
</dbReference>
<comment type="similarity">
    <text evidence="7">Belongs to the CobB/CbiA family.</text>
</comment>
<dbReference type="InterPro" id="IPR011698">
    <property type="entry name" value="GATase_3"/>
</dbReference>
<dbReference type="EC" id="6.3.5.9" evidence="7"/>
<evidence type="ECO:0000256" key="7">
    <source>
        <dbReference type="HAMAP-Rule" id="MF_00027"/>
    </source>
</evidence>
<comment type="caution">
    <text evidence="10">The sequence shown here is derived from an EMBL/GenBank/DDBJ whole genome shotgun (WGS) entry which is preliminary data.</text>
</comment>
<evidence type="ECO:0000256" key="1">
    <source>
        <dbReference type="ARBA" id="ARBA00001946"/>
    </source>
</evidence>
<dbReference type="GO" id="GO:0042242">
    <property type="term" value="F:cobyrinic acid a,c-diamide synthase activity"/>
    <property type="evidence" value="ECO:0007669"/>
    <property type="project" value="InterPro"/>
</dbReference>
<keyword evidence="7" id="KW-0169">Cobalamin biosynthesis</keyword>
<dbReference type="AlphaFoldDB" id="A0A927JAS8"/>
<evidence type="ECO:0000313" key="10">
    <source>
        <dbReference type="EMBL" id="MBD8505470.1"/>
    </source>
</evidence>
<dbReference type="HAMAP" id="MF_00027">
    <property type="entry name" value="CobB_CbiA"/>
    <property type="match status" value="1"/>
</dbReference>
<evidence type="ECO:0000256" key="4">
    <source>
        <dbReference type="ARBA" id="ARBA00022840"/>
    </source>
</evidence>
<protein>
    <recommendedName>
        <fullName evidence="7">Hydrogenobyrinate a,c-diamide synthase</fullName>
        <ecNumber evidence="7">6.3.5.9</ecNumber>
    </recommendedName>
    <alternativeName>
        <fullName evidence="7">Hydrogenobyrinic acid a,c-diamide synthase</fullName>
    </alternativeName>
</protein>
<feature type="domain" description="CobQ/CobB/MinD/ParA nucleotide binding" evidence="8">
    <location>
        <begin position="2"/>
        <end position="180"/>
    </location>
</feature>
<dbReference type="InterPro" id="IPR027417">
    <property type="entry name" value="P-loop_NTPase"/>
</dbReference>
<evidence type="ECO:0000256" key="5">
    <source>
        <dbReference type="ARBA" id="ARBA00022842"/>
    </source>
</evidence>
<dbReference type="InterPro" id="IPR004484">
    <property type="entry name" value="CbiA/CobB_synth"/>
</dbReference>
<keyword evidence="4 7" id="KW-0067">ATP-binding</keyword>
<feature type="site" description="Increases nucleophilicity of active site Cys" evidence="7">
    <location>
        <position position="434"/>
    </location>
</feature>
<dbReference type="PANTHER" id="PTHR43873">
    <property type="entry name" value="COBYRINATE A,C-DIAMIDE SYNTHASE"/>
    <property type="match status" value="1"/>
</dbReference>
<keyword evidence="6 7" id="KW-0315">Glutamine amidotransferase</keyword>
<comment type="function">
    <text evidence="7">Catalyzes the ATP-dependent amidation of the two carboxylate groups at positions a and c of hydrogenobyrinate, using either L-glutamine or ammonia as the nitrogen source.</text>
</comment>
<dbReference type="InterPro" id="IPR002586">
    <property type="entry name" value="CobQ/CobB/MinD/ParA_Nub-bd_dom"/>
</dbReference>